<keyword evidence="1" id="KW-0489">Methyltransferase</keyword>
<keyword evidence="1" id="KW-0808">Transferase</keyword>
<name>A0AAE0HPD2_9PEZI</name>
<protein>
    <submittedName>
        <fullName evidence="1">Methyltransferase-domain-containing protein</fullName>
    </submittedName>
</protein>
<dbReference type="GO" id="GO:0008757">
    <property type="term" value="F:S-adenosylmethionine-dependent methyltransferase activity"/>
    <property type="evidence" value="ECO:0007669"/>
    <property type="project" value="UniProtKB-ARBA"/>
</dbReference>
<gene>
    <name evidence="1" type="ORF">B0H64DRAFT_380357</name>
</gene>
<dbReference type="Proteomes" id="UP001278766">
    <property type="component" value="Unassembled WGS sequence"/>
</dbReference>
<dbReference type="AlphaFoldDB" id="A0AAE0HPD2"/>
<comment type="caution">
    <text evidence="1">The sequence shown here is derived from an EMBL/GenBank/DDBJ whole genome shotgun (WGS) entry which is preliminary data.</text>
</comment>
<dbReference type="RefSeq" id="XP_062663754.1">
    <property type="nucleotide sequence ID" value="XM_062802730.1"/>
</dbReference>
<evidence type="ECO:0000313" key="1">
    <source>
        <dbReference type="EMBL" id="KAK3300240.1"/>
    </source>
</evidence>
<evidence type="ECO:0000313" key="2">
    <source>
        <dbReference type="Proteomes" id="UP001278766"/>
    </source>
</evidence>
<keyword evidence="2" id="KW-1185">Reference proteome</keyword>
<dbReference type="EMBL" id="JAUEPN010000001">
    <property type="protein sequence ID" value="KAK3300240.1"/>
    <property type="molecule type" value="Genomic_DNA"/>
</dbReference>
<dbReference type="InterPro" id="IPR019410">
    <property type="entry name" value="Methyltransf_16"/>
</dbReference>
<dbReference type="Gene3D" id="3.40.50.150">
    <property type="entry name" value="Vaccinia Virus protein VP39"/>
    <property type="match status" value="1"/>
</dbReference>
<organism evidence="1 2">
    <name type="scientific">Chaetomium fimeti</name>
    <dbReference type="NCBI Taxonomy" id="1854472"/>
    <lineage>
        <taxon>Eukaryota</taxon>
        <taxon>Fungi</taxon>
        <taxon>Dikarya</taxon>
        <taxon>Ascomycota</taxon>
        <taxon>Pezizomycotina</taxon>
        <taxon>Sordariomycetes</taxon>
        <taxon>Sordariomycetidae</taxon>
        <taxon>Sordariales</taxon>
        <taxon>Chaetomiaceae</taxon>
        <taxon>Chaetomium</taxon>
    </lineage>
</organism>
<dbReference type="GO" id="GO:0005829">
    <property type="term" value="C:cytosol"/>
    <property type="evidence" value="ECO:0007669"/>
    <property type="project" value="TreeGrafter"/>
</dbReference>
<dbReference type="PANTHER" id="PTHR14614">
    <property type="entry name" value="HEPATOCELLULAR CARCINOMA-ASSOCIATED ANTIGEN"/>
    <property type="match status" value="1"/>
</dbReference>
<dbReference type="PANTHER" id="PTHR14614:SF156">
    <property type="entry name" value="PROTEIN-LYSINE N-METHYLTRANSFERASE EFM2"/>
    <property type="match status" value="1"/>
</dbReference>
<dbReference type="Pfam" id="PF10294">
    <property type="entry name" value="Methyltransf_16"/>
    <property type="match status" value="1"/>
</dbReference>
<proteinExistence type="predicted"/>
<reference evidence="1" key="1">
    <citation type="journal article" date="2023" name="Mol. Phylogenet. Evol.">
        <title>Genome-scale phylogeny and comparative genomics of the fungal order Sordariales.</title>
        <authorList>
            <person name="Hensen N."/>
            <person name="Bonometti L."/>
            <person name="Westerberg I."/>
            <person name="Brannstrom I.O."/>
            <person name="Guillou S."/>
            <person name="Cros-Aarteil S."/>
            <person name="Calhoun S."/>
            <person name="Haridas S."/>
            <person name="Kuo A."/>
            <person name="Mondo S."/>
            <person name="Pangilinan J."/>
            <person name="Riley R."/>
            <person name="LaButti K."/>
            <person name="Andreopoulos B."/>
            <person name="Lipzen A."/>
            <person name="Chen C."/>
            <person name="Yan M."/>
            <person name="Daum C."/>
            <person name="Ng V."/>
            <person name="Clum A."/>
            <person name="Steindorff A."/>
            <person name="Ohm R.A."/>
            <person name="Martin F."/>
            <person name="Silar P."/>
            <person name="Natvig D.O."/>
            <person name="Lalanne C."/>
            <person name="Gautier V."/>
            <person name="Ament-Velasquez S.L."/>
            <person name="Kruys A."/>
            <person name="Hutchinson M.I."/>
            <person name="Powell A.J."/>
            <person name="Barry K."/>
            <person name="Miller A.N."/>
            <person name="Grigoriev I.V."/>
            <person name="Debuchy R."/>
            <person name="Gladieux P."/>
            <person name="Hiltunen Thoren M."/>
            <person name="Johannesson H."/>
        </authorList>
    </citation>
    <scope>NUCLEOTIDE SEQUENCE</scope>
    <source>
        <strain evidence="1">CBS 168.71</strain>
    </source>
</reference>
<reference evidence="1" key="2">
    <citation type="submission" date="2023-06" db="EMBL/GenBank/DDBJ databases">
        <authorList>
            <consortium name="Lawrence Berkeley National Laboratory"/>
            <person name="Haridas S."/>
            <person name="Hensen N."/>
            <person name="Bonometti L."/>
            <person name="Westerberg I."/>
            <person name="Brannstrom I.O."/>
            <person name="Guillou S."/>
            <person name="Cros-Aarteil S."/>
            <person name="Calhoun S."/>
            <person name="Kuo A."/>
            <person name="Mondo S."/>
            <person name="Pangilinan J."/>
            <person name="Riley R."/>
            <person name="Labutti K."/>
            <person name="Andreopoulos B."/>
            <person name="Lipzen A."/>
            <person name="Chen C."/>
            <person name="Yanf M."/>
            <person name="Daum C."/>
            <person name="Ng V."/>
            <person name="Clum A."/>
            <person name="Steindorff A."/>
            <person name="Ohm R."/>
            <person name="Martin F."/>
            <person name="Silar P."/>
            <person name="Natvig D."/>
            <person name="Lalanne C."/>
            <person name="Gautier V."/>
            <person name="Ament-Velasquez S.L."/>
            <person name="Kruys A."/>
            <person name="Hutchinson M.I."/>
            <person name="Powell A.J."/>
            <person name="Barry K."/>
            <person name="Miller A.N."/>
            <person name="Grigoriev I.V."/>
            <person name="Debuchy R."/>
            <person name="Gladieux P."/>
            <person name="Thoren M.H."/>
            <person name="Johannesson H."/>
        </authorList>
    </citation>
    <scope>NUCLEOTIDE SEQUENCE</scope>
    <source>
        <strain evidence="1">CBS 168.71</strain>
    </source>
</reference>
<dbReference type="InterPro" id="IPR029063">
    <property type="entry name" value="SAM-dependent_MTases_sf"/>
</dbReference>
<dbReference type="GeneID" id="87839678"/>
<dbReference type="GO" id="GO:0032259">
    <property type="term" value="P:methylation"/>
    <property type="evidence" value="ECO:0007669"/>
    <property type="project" value="UniProtKB-KW"/>
</dbReference>
<sequence>MKDTTLLPPPEDELPHLWQKPTYEVLLARLKKLRVEPPVWNLHVSRTQILKEQAVTAHDRREIVSFLSTIIKSGLPWLDSDDEREMVWEEASKRMSERCGRTAMGEITRRWPFENHGDGDFSLAIREPPLTGDSLGLKTWGSSYALARLLHEFTTGPLAHLFLPGALAAPQEVLELGSGTGLLGLAAACVWKTSVVLTDLPVIVPNLAHNASLNQEVVDGRGGKVEVAALTWGGGKDDIDPMFWELNRYELIIVADPLYDDDHPALLATAIDEQLALNPDARVLVMVPQRDETTKGLLGNLREELARQPSPLLCMNENIVEGQDDWGDEHDDDEMQAVGFWWGVFGRGRSVLN</sequence>
<dbReference type="SUPFAM" id="SSF53335">
    <property type="entry name" value="S-adenosyl-L-methionine-dependent methyltransferases"/>
    <property type="match status" value="1"/>
</dbReference>
<accession>A0AAE0HPD2</accession>